<keyword evidence="7" id="KW-1185">Reference proteome</keyword>
<protein>
    <submittedName>
        <fullName evidence="6">Transcriptional regulator, TetR family</fullName>
    </submittedName>
</protein>
<dbReference type="AlphaFoldDB" id="A0A1G5QYH9"/>
<dbReference type="GO" id="GO:0003677">
    <property type="term" value="F:DNA binding"/>
    <property type="evidence" value="ECO:0007669"/>
    <property type="project" value="UniProtKB-UniRule"/>
</dbReference>
<sequence length="200" mass="22081">MQTNKNPQDIRQHILDIAQQVIGCKGFSAVGLNEILKAAEVPKGSFYHYFASKDAFGAAMLEDYFTHHLERMDNIMARKEWTAKENLMQYWQGWLEPLGEDGTVGGQKCLVVKLGAEVSDLSVAMRLVLEDGTKNIIMRLASVVENIVHEGGLDCAVEEAFPLAEALYQIWLGASLVAKITQNSAPLQSAMATTKRLLNA</sequence>
<keyword evidence="1" id="KW-0805">Transcription regulation</keyword>
<keyword evidence="3" id="KW-0804">Transcription</keyword>
<dbReference type="InterPro" id="IPR009057">
    <property type="entry name" value="Homeodomain-like_sf"/>
</dbReference>
<gene>
    <name evidence="6" type="ORF">SAMN02982990_02626</name>
</gene>
<dbReference type="PANTHER" id="PTHR47506:SF6">
    <property type="entry name" value="HTH-TYPE TRANSCRIPTIONAL REPRESSOR NEMR"/>
    <property type="match status" value="1"/>
</dbReference>
<dbReference type="Pfam" id="PF00440">
    <property type="entry name" value="TetR_N"/>
    <property type="match status" value="1"/>
</dbReference>
<evidence type="ECO:0000256" key="2">
    <source>
        <dbReference type="ARBA" id="ARBA00023125"/>
    </source>
</evidence>
<dbReference type="GeneID" id="45656411"/>
<dbReference type="InterPro" id="IPR036271">
    <property type="entry name" value="Tet_transcr_reg_TetR-rel_C_sf"/>
</dbReference>
<dbReference type="InterPro" id="IPR001647">
    <property type="entry name" value="HTH_TetR"/>
</dbReference>
<evidence type="ECO:0000256" key="3">
    <source>
        <dbReference type="ARBA" id="ARBA00023163"/>
    </source>
</evidence>
<dbReference type="RefSeq" id="WP_049583462.1">
    <property type="nucleotide sequence ID" value="NZ_CAWQXX010000018.1"/>
</dbReference>
<dbReference type="PROSITE" id="PS50977">
    <property type="entry name" value="HTH_TETR_2"/>
    <property type="match status" value="1"/>
</dbReference>
<evidence type="ECO:0000313" key="6">
    <source>
        <dbReference type="EMBL" id="SCZ66895.1"/>
    </source>
</evidence>
<dbReference type="PRINTS" id="PR00455">
    <property type="entry name" value="HTHTETR"/>
</dbReference>
<dbReference type="Proteomes" id="UP000183223">
    <property type="component" value="Unassembled WGS sequence"/>
</dbReference>
<reference evidence="7" key="1">
    <citation type="submission" date="2016-10" db="EMBL/GenBank/DDBJ databases">
        <authorList>
            <person name="Varghese N."/>
            <person name="Submissions S."/>
        </authorList>
    </citation>
    <scope>NUCLEOTIDE SEQUENCE [LARGE SCALE GENOMIC DNA]</scope>
    <source>
        <strain evidence="7">ATCC 29999</strain>
    </source>
</reference>
<organism evidence="6 7">
    <name type="scientific">Photorhabdus luminescens</name>
    <name type="common">Xenorhabdus luminescens</name>
    <dbReference type="NCBI Taxonomy" id="29488"/>
    <lineage>
        <taxon>Bacteria</taxon>
        <taxon>Pseudomonadati</taxon>
        <taxon>Pseudomonadota</taxon>
        <taxon>Gammaproteobacteria</taxon>
        <taxon>Enterobacterales</taxon>
        <taxon>Morganellaceae</taxon>
        <taxon>Photorhabdus</taxon>
    </lineage>
</organism>
<evidence type="ECO:0000313" key="7">
    <source>
        <dbReference type="Proteomes" id="UP000183223"/>
    </source>
</evidence>
<dbReference type="Gene3D" id="1.10.357.10">
    <property type="entry name" value="Tetracycline Repressor, domain 2"/>
    <property type="match status" value="1"/>
</dbReference>
<keyword evidence="2 4" id="KW-0238">DNA-binding</keyword>
<dbReference type="PANTHER" id="PTHR47506">
    <property type="entry name" value="TRANSCRIPTIONAL REGULATORY PROTEIN"/>
    <property type="match status" value="1"/>
</dbReference>
<dbReference type="STRING" id="29488.KS18_22805"/>
<dbReference type="SUPFAM" id="SSF48498">
    <property type="entry name" value="Tetracyclin repressor-like, C-terminal domain"/>
    <property type="match status" value="1"/>
</dbReference>
<name>A0A1G5QYH9_PHOLU</name>
<evidence type="ECO:0000256" key="4">
    <source>
        <dbReference type="PROSITE-ProRule" id="PRU00335"/>
    </source>
</evidence>
<accession>A0A1G5QYH9</accession>
<feature type="DNA-binding region" description="H-T-H motif" evidence="4">
    <location>
        <begin position="31"/>
        <end position="50"/>
    </location>
</feature>
<feature type="domain" description="HTH tetR-type" evidence="5">
    <location>
        <begin position="8"/>
        <end position="68"/>
    </location>
</feature>
<dbReference type="EMBL" id="FMWJ01000011">
    <property type="protein sequence ID" value="SCZ66895.1"/>
    <property type="molecule type" value="Genomic_DNA"/>
</dbReference>
<evidence type="ECO:0000259" key="5">
    <source>
        <dbReference type="PROSITE" id="PS50977"/>
    </source>
</evidence>
<dbReference type="OrthoDB" id="4541465at2"/>
<evidence type="ECO:0000256" key="1">
    <source>
        <dbReference type="ARBA" id="ARBA00023015"/>
    </source>
</evidence>
<dbReference type="SUPFAM" id="SSF46689">
    <property type="entry name" value="Homeodomain-like"/>
    <property type="match status" value="1"/>
</dbReference>
<proteinExistence type="predicted"/>